<keyword evidence="2" id="KW-1185">Reference proteome</keyword>
<organism evidence="1 2">
    <name type="scientific">Caryophanon latum</name>
    <dbReference type="NCBI Taxonomy" id="33977"/>
    <lineage>
        <taxon>Bacteria</taxon>
        <taxon>Bacillati</taxon>
        <taxon>Bacillota</taxon>
        <taxon>Bacilli</taxon>
        <taxon>Bacillales</taxon>
        <taxon>Caryophanaceae</taxon>
        <taxon>Caryophanon</taxon>
    </lineage>
</organism>
<comment type="caution">
    <text evidence="1">The sequence shown here is derived from an EMBL/GenBank/DDBJ whole genome shotgun (WGS) entry which is preliminary data.</text>
</comment>
<dbReference type="AlphaFoldDB" id="A0A1C0Z280"/>
<evidence type="ECO:0000313" key="1">
    <source>
        <dbReference type="EMBL" id="OCS93468.1"/>
    </source>
</evidence>
<gene>
    <name evidence="1" type="ORF">A6K76_05370</name>
</gene>
<evidence type="ECO:0000313" key="2">
    <source>
        <dbReference type="Proteomes" id="UP000093482"/>
    </source>
</evidence>
<reference evidence="1 2" key="1">
    <citation type="submission" date="2016-07" db="EMBL/GenBank/DDBJ databases">
        <title>Caryophanon latum genome sequencing.</title>
        <authorList>
            <person name="Verma A."/>
            <person name="Pal Y."/>
            <person name="Krishnamurthi S."/>
        </authorList>
    </citation>
    <scope>NUCLEOTIDE SEQUENCE [LARGE SCALE GENOMIC DNA]</scope>
    <source>
        <strain evidence="1 2">DSM 14151</strain>
    </source>
</reference>
<dbReference type="OrthoDB" id="10019465at2"/>
<dbReference type="Proteomes" id="UP000093482">
    <property type="component" value="Unassembled WGS sequence"/>
</dbReference>
<dbReference type="EMBL" id="MATO01000008">
    <property type="protein sequence ID" value="OCS93468.1"/>
    <property type="molecule type" value="Genomic_DNA"/>
</dbReference>
<sequence length="190" mass="22511">MFTKDIIYTAVAKEHIALFDRYWDKYINMLPPLPTLLHDTADQKLAVLNAWLGFSSLLPHKVLKSEKSFTHSFTFQLIQILYSALPEDHIIIQNRQAYEVHFLFAYYTMLEILQELGQPLEHNEQFTNLNIRDGYYRLNDDDLATDSYFYLLMKQYNTIMFYPKSEIRLRTNALKRATEALFAHANLFEN</sequence>
<name>A0A1C0Z280_9BACL</name>
<accession>A0A1C0Z280</accession>
<proteinExistence type="predicted"/>
<dbReference type="RefSeq" id="WP_066461726.1">
    <property type="nucleotide sequence ID" value="NZ_MATO01000008.1"/>
</dbReference>
<protein>
    <submittedName>
        <fullName evidence="1">Uncharacterized protein</fullName>
    </submittedName>
</protein>